<name>A0A417YFG8_9BACI</name>
<dbReference type="AlphaFoldDB" id="A0A417YFG8"/>
<dbReference type="Proteomes" id="UP000284416">
    <property type="component" value="Unassembled WGS sequence"/>
</dbReference>
<gene>
    <name evidence="1" type="ORF">D1B31_22100</name>
</gene>
<comment type="caution">
    <text evidence="1">The sequence shown here is derived from an EMBL/GenBank/DDBJ whole genome shotgun (WGS) entry which is preliminary data.</text>
</comment>
<organism evidence="1 2">
    <name type="scientific">Neobacillus notoginsengisoli</name>
    <dbReference type="NCBI Taxonomy" id="1578198"/>
    <lineage>
        <taxon>Bacteria</taxon>
        <taxon>Bacillati</taxon>
        <taxon>Bacillota</taxon>
        <taxon>Bacilli</taxon>
        <taxon>Bacillales</taxon>
        <taxon>Bacillaceae</taxon>
        <taxon>Neobacillus</taxon>
    </lineage>
</organism>
<dbReference type="EMBL" id="QWEG01000022">
    <property type="protein sequence ID" value="RHW31501.1"/>
    <property type="molecule type" value="Genomic_DNA"/>
</dbReference>
<evidence type="ECO:0000313" key="1">
    <source>
        <dbReference type="EMBL" id="RHW31501.1"/>
    </source>
</evidence>
<evidence type="ECO:0000313" key="2">
    <source>
        <dbReference type="Proteomes" id="UP000284416"/>
    </source>
</evidence>
<sequence length="184" mass="22002">MTQLFHRTPKILVNRILKQGLTYRGRIFSLFNHEETIMANRVIDKYRPNHINLKRSKCVFFTFKRDFINMGWLEPDPVPFSGLFVDSDCLDQSKLWVFSLNLSTVITQLKQCDVKDEDLKGFAESYWNTRFPFEYYVQNYKAIEERWLKAFEKYSNTINPNYYPEVLYFGEVPGQYLQLFSPDS</sequence>
<reference evidence="1 2" key="1">
    <citation type="journal article" date="2017" name="Int. J. Syst. Evol. Microbiol.">
        <title>Bacillus notoginsengisoli sp. nov., a novel bacterium isolated from the rhizosphere of Panax notoginseng.</title>
        <authorList>
            <person name="Zhang M.Y."/>
            <person name="Cheng J."/>
            <person name="Cai Y."/>
            <person name="Zhang T.Y."/>
            <person name="Wu Y.Y."/>
            <person name="Manikprabhu D."/>
            <person name="Li W.J."/>
            <person name="Zhang Y.X."/>
        </authorList>
    </citation>
    <scope>NUCLEOTIDE SEQUENCE [LARGE SCALE GENOMIC DNA]</scope>
    <source>
        <strain evidence="1 2">JCM 30743</strain>
    </source>
</reference>
<proteinExistence type="predicted"/>
<accession>A0A417YFG8</accession>
<protein>
    <submittedName>
        <fullName evidence="1">Uncharacterized protein</fullName>
    </submittedName>
</protein>
<keyword evidence="2" id="KW-1185">Reference proteome</keyword>